<dbReference type="Gene3D" id="1.20.1300.10">
    <property type="entry name" value="Fumarate reductase/succinate dehydrogenase, transmembrane subunit"/>
    <property type="match status" value="1"/>
</dbReference>
<evidence type="ECO:0000313" key="3">
    <source>
        <dbReference type="Proteomes" id="UP000054270"/>
    </source>
</evidence>
<dbReference type="InterPro" id="IPR034804">
    <property type="entry name" value="SQR/QFR_C/D"/>
</dbReference>
<protein>
    <submittedName>
        <fullName evidence="2">Uncharacterized protein</fullName>
    </submittedName>
</protein>
<gene>
    <name evidence="2" type="ORF">HYPSUDRAFT_210158</name>
</gene>
<keyword evidence="3" id="KW-1185">Reference proteome</keyword>
<evidence type="ECO:0000313" key="2">
    <source>
        <dbReference type="EMBL" id="KJA12753.1"/>
    </source>
</evidence>
<evidence type="ECO:0000256" key="1">
    <source>
        <dbReference type="SAM" id="MobiDB-lite"/>
    </source>
</evidence>
<organism evidence="2 3">
    <name type="scientific">Hypholoma sublateritium (strain FD-334 SS-4)</name>
    <dbReference type="NCBI Taxonomy" id="945553"/>
    <lineage>
        <taxon>Eukaryota</taxon>
        <taxon>Fungi</taxon>
        <taxon>Dikarya</taxon>
        <taxon>Basidiomycota</taxon>
        <taxon>Agaricomycotina</taxon>
        <taxon>Agaricomycetes</taxon>
        <taxon>Agaricomycetidae</taxon>
        <taxon>Agaricales</taxon>
        <taxon>Agaricineae</taxon>
        <taxon>Strophariaceae</taxon>
        <taxon>Hypholoma</taxon>
    </lineage>
</organism>
<dbReference type="AlphaFoldDB" id="A0A0D2LPQ8"/>
<reference evidence="3" key="1">
    <citation type="submission" date="2014-04" db="EMBL/GenBank/DDBJ databases">
        <title>Evolutionary Origins and Diversification of the Mycorrhizal Mutualists.</title>
        <authorList>
            <consortium name="DOE Joint Genome Institute"/>
            <consortium name="Mycorrhizal Genomics Consortium"/>
            <person name="Kohler A."/>
            <person name="Kuo A."/>
            <person name="Nagy L.G."/>
            <person name="Floudas D."/>
            <person name="Copeland A."/>
            <person name="Barry K.W."/>
            <person name="Cichocki N."/>
            <person name="Veneault-Fourrey C."/>
            <person name="LaButti K."/>
            <person name="Lindquist E.A."/>
            <person name="Lipzen A."/>
            <person name="Lundell T."/>
            <person name="Morin E."/>
            <person name="Murat C."/>
            <person name="Riley R."/>
            <person name="Ohm R."/>
            <person name="Sun H."/>
            <person name="Tunlid A."/>
            <person name="Henrissat B."/>
            <person name="Grigoriev I.V."/>
            <person name="Hibbett D.S."/>
            <person name="Martin F."/>
        </authorList>
    </citation>
    <scope>NUCLEOTIDE SEQUENCE [LARGE SCALE GENOMIC DNA]</scope>
    <source>
        <strain evidence="3">FD-334 SS-4</strain>
    </source>
</reference>
<name>A0A0D2LPQ8_HYPSF</name>
<dbReference type="GO" id="GO:0016020">
    <property type="term" value="C:membrane"/>
    <property type="evidence" value="ECO:0007669"/>
    <property type="project" value="InterPro"/>
</dbReference>
<dbReference type="Proteomes" id="UP000054270">
    <property type="component" value="Unassembled WGS sequence"/>
</dbReference>
<accession>A0A0D2LPQ8</accession>
<dbReference type="EMBL" id="KN817933">
    <property type="protein sequence ID" value="KJA12753.1"/>
    <property type="molecule type" value="Genomic_DNA"/>
</dbReference>
<feature type="region of interest" description="Disordered" evidence="1">
    <location>
        <begin position="205"/>
        <end position="227"/>
    </location>
</feature>
<proteinExistence type="predicted"/>
<sequence>MLEVQDKPIILADVPCESPTAQHDADCRLPRGGAYSAVRGAALCIGSEYLRAVHIHINFDCIVMDYLCPRRFSLIGNVAKWGLSISVSRSLSMSFFPPSWCTPTSIVSIPVNLPPALCVIYSLRICALTLPTGPTELIGKEYTERGWTLRGGGTCGGKVCGMGVGVRGGVHGYMRLSAVSMIGRGECTEREKVYFHTDMTDAERVAGGRGEGHLEPGDEAPRARRLP</sequence>